<dbReference type="OrthoDB" id="2153661at2759"/>
<dbReference type="InterPro" id="IPR035810">
    <property type="entry name" value="PEBP_euk"/>
</dbReference>
<dbReference type="CDD" id="cd00866">
    <property type="entry name" value="PEBP_euk"/>
    <property type="match status" value="1"/>
</dbReference>
<name>A0A9X6NK68_HYPEX</name>
<dbReference type="Gene3D" id="3.90.280.10">
    <property type="entry name" value="PEBP-like"/>
    <property type="match status" value="1"/>
</dbReference>
<gene>
    <name evidence="2" type="ORF">BV898_15420</name>
</gene>
<dbReference type="PANTHER" id="PTHR11362:SF82">
    <property type="entry name" value="PHOSPHATIDYLETHANOLAMINE-BINDING PROTEIN 4"/>
    <property type="match status" value="1"/>
</dbReference>
<evidence type="ECO:0000313" key="3">
    <source>
        <dbReference type="Proteomes" id="UP000192578"/>
    </source>
</evidence>
<dbReference type="Pfam" id="PF01161">
    <property type="entry name" value="PBP"/>
    <property type="match status" value="1"/>
</dbReference>
<dbReference type="SUPFAM" id="SSF49777">
    <property type="entry name" value="PEBP-like"/>
    <property type="match status" value="1"/>
</dbReference>
<feature type="chain" id="PRO_5040843634" evidence="1">
    <location>
        <begin position="20"/>
        <end position="229"/>
    </location>
</feature>
<dbReference type="PANTHER" id="PTHR11362">
    <property type="entry name" value="PHOSPHATIDYLETHANOLAMINE-BINDING PROTEIN"/>
    <property type="match status" value="1"/>
</dbReference>
<accession>A0A9X6NK68</accession>
<organism evidence="2 3">
    <name type="scientific">Hypsibius exemplaris</name>
    <name type="common">Freshwater tardigrade</name>
    <dbReference type="NCBI Taxonomy" id="2072580"/>
    <lineage>
        <taxon>Eukaryota</taxon>
        <taxon>Metazoa</taxon>
        <taxon>Ecdysozoa</taxon>
        <taxon>Tardigrada</taxon>
        <taxon>Eutardigrada</taxon>
        <taxon>Parachela</taxon>
        <taxon>Hypsibioidea</taxon>
        <taxon>Hypsibiidae</taxon>
        <taxon>Hypsibius</taxon>
    </lineage>
</organism>
<keyword evidence="3" id="KW-1185">Reference proteome</keyword>
<dbReference type="InterPro" id="IPR036610">
    <property type="entry name" value="PEBP-like_sf"/>
</dbReference>
<reference evidence="3" key="1">
    <citation type="submission" date="2017-01" db="EMBL/GenBank/DDBJ databases">
        <title>Comparative genomics of anhydrobiosis in the tardigrade Hypsibius dujardini.</title>
        <authorList>
            <person name="Yoshida Y."/>
            <person name="Koutsovoulos G."/>
            <person name="Laetsch D."/>
            <person name="Stevens L."/>
            <person name="Kumar S."/>
            <person name="Horikawa D."/>
            <person name="Ishino K."/>
            <person name="Komine S."/>
            <person name="Tomita M."/>
            <person name="Blaxter M."/>
            <person name="Arakawa K."/>
        </authorList>
    </citation>
    <scope>NUCLEOTIDE SEQUENCE [LARGE SCALE GENOMIC DNA]</scope>
    <source>
        <strain evidence="3">Z151</strain>
    </source>
</reference>
<protein>
    <submittedName>
        <fullName evidence="2">OV-16 antigen</fullName>
    </submittedName>
</protein>
<dbReference type="AlphaFoldDB" id="A0A9X6NK68"/>
<comment type="caution">
    <text evidence="2">The sequence shown here is derived from an EMBL/GenBank/DDBJ whole genome shotgun (WGS) entry which is preliminary data.</text>
</comment>
<keyword evidence="1" id="KW-0732">Signal</keyword>
<proteinExistence type="predicted"/>
<dbReference type="InterPro" id="IPR008914">
    <property type="entry name" value="PEBP"/>
</dbReference>
<feature type="signal peptide" evidence="1">
    <location>
        <begin position="1"/>
        <end position="19"/>
    </location>
</feature>
<evidence type="ECO:0000256" key="1">
    <source>
        <dbReference type="SAM" id="SignalP"/>
    </source>
</evidence>
<dbReference type="EMBL" id="MTYJ01000208">
    <property type="protein sequence ID" value="OWA50919.1"/>
    <property type="molecule type" value="Genomic_DNA"/>
</dbReference>
<dbReference type="Proteomes" id="UP000192578">
    <property type="component" value="Unassembled WGS sequence"/>
</dbReference>
<evidence type="ECO:0000313" key="2">
    <source>
        <dbReference type="EMBL" id="OWA50919.1"/>
    </source>
</evidence>
<sequence length="229" mass="25151">MRIPIFLLVVLLIRPWVSAVQYVINVGNNELVPLYPAVSYSSQLVNFRFRLARIFPDVLDTIPSAIVNVTYPSSGMAVTLGNFLTPFATKDQPDVGPWVANPLMMYTLIMLDGDGNPASTGEPYHYLKWLRYNIQGSILCSGVDFVSYQGAGPQPNSGVHRYVFLVYTQLGPINPLGAGLPHDSVNDPTRATFHLRSFVLQNQLSGPLAGNFFRAVEDAYSAAQWAANG</sequence>